<evidence type="ECO:0000256" key="2">
    <source>
        <dbReference type="ARBA" id="ARBA00022475"/>
    </source>
</evidence>
<organism evidence="5 6">
    <name type="scientific">Spiribacter salilacus</name>
    <dbReference type="NCBI Taxonomy" id="2664894"/>
    <lineage>
        <taxon>Bacteria</taxon>
        <taxon>Pseudomonadati</taxon>
        <taxon>Pseudomonadota</taxon>
        <taxon>Gammaproteobacteria</taxon>
        <taxon>Chromatiales</taxon>
        <taxon>Ectothiorhodospiraceae</taxon>
        <taxon>Spiribacter</taxon>
    </lineage>
</organism>
<dbReference type="AlphaFoldDB" id="A0A6N7QSA5"/>
<dbReference type="InterPro" id="IPR035932">
    <property type="entry name" value="HflD-like_sf"/>
</dbReference>
<dbReference type="SUPFAM" id="SSF101322">
    <property type="entry name" value="YcfC-like"/>
    <property type="match status" value="1"/>
</dbReference>
<evidence type="ECO:0000256" key="1">
    <source>
        <dbReference type="ARBA" id="ARBA00004496"/>
    </source>
</evidence>
<dbReference type="Pfam" id="PF04356">
    <property type="entry name" value="DUF489"/>
    <property type="match status" value="1"/>
</dbReference>
<evidence type="ECO:0000256" key="4">
    <source>
        <dbReference type="ARBA" id="ARBA00023136"/>
    </source>
</evidence>
<dbReference type="NCBIfam" id="NF001246">
    <property type="entry name" value="PRK00218.1-2"/>
    <property type="match status" value="1"/>
</dbReference>
<protein>
    <submittedName>
        <fullName evidence="5">High frequency lysogenization protein HflD</fullName>
    </submittedName>
</protein>
<accession>A0A6N7QSA5</accession>
<evidence type="ECO:0000313" key="5">
    <source>
        <dbReference type="EMBL" id="MRH78872.1"/>
    </source>
</evidence>
<proteinExistence type="predicted"/>
<dbReference type="InterPro" id="IPR007451">
    <property type="entry name" value="HflD"/>
</dbReference>
<evidence type="ECO:0000256" key="3">
    <source>
        <dbReference type="ARBA" id="ARBA00022490"/>
    </source>
</evidence>
<dbReference type="PANTHER" id="PTHR38100:SF1">
    <property type="entry name" value="HIGH FREQUENCY LYSOGENIZATION PROTEIN HFLD"/>
    <property type="match status" value="1"/>
</dbReference>
<dbReference type="Proteomes" id="UP000433788">
    <property type="component" value="Unassembled WGS sequence"/>
</dbReference>
<sequence length="207" mass="23149">MRRQPVLSVSREEILGLGAVFLCLSEIRAIAERGQYNTTPIKACLEGLLGQYDNSVGALYGGPEILKPGVQALAQHLSQPQAMQLTQYLLGVIQLDRKLQKQPHRFQGILTGLERTREQARYFDQIDHQSVMFGIAEIYAEQVSGLTPRIMVQGHAQYLQEERNAATIRCLLLSAIRACGLWRMAGGSRFKLVLRRGAIVEAARRYA</sequence>
<dbReference type="EMBL" id="WJPP01000004">
    <property type="protein sequence ID" value="MRH78872.1"/>
    <property type="molecule type" value="Genomic_DNA"/>
</dbReference>
<keyword evidence="2" id="KW-1003">Cell membrane</keyword>
<dbReference type="GO" id="GO:0005737">
    <property type="term" value="C:cytoplasm"/>
    <property type="evidence" value="ECO:0007669"/>
    <property type="project" value="UniProtKB-SubCell"/>
</dbReference>
<reference evidence="5 6" key="1">
    <citation type="submission" date="2019-11" db="EMBL/GenBank/DDBJ databases">
        <authorList>
            <person name="Zhang X.Y."/>
        </authorList>
    </citation>
    <scope>NUCLEOTIDE SEQUENCE [LARGE SCALE GENOMIC DNA]</scope>
    <source>
        <strain evidence="5 6">C176</strain>
    </source>
</reference>
<comment type="subcellular location">
    <subcellularLocation>
        <location evidence="1">Cytoplasm</location>
    </subcellularLocation>
</comment>
<keyword evidence="3" id="KW-0963">Cytoplasm</keyword>
<dbReference type="Gene3D" id="1.10.3890.10">
    <property type="entry name" value="HflD-like"/>
    <property type="match status" value="1"/>
</dbReference>
<gene>
    <name evidence="5" type="primary">hflD</name>
    <name evidence="5" type="ORF">GH984_09140</name>
</gene>
<keyword evidence="6" id="KW-1185">Reference proteome</keyword>
<name>A0A6N7QSA5_9GAMM</name>
<dbReference type="PANTHER" id="PTHR38100">
    <property type="entry name" value="HIGH FREQUENCY LYSOGENIZATION PROTEIN HFLD"/>
    <property type="match status" value="1"/>
</dbReference>
<comment type="caution">
    <text evidence="5">The sequence shown here is derived from an EMBL/GenBank/DDBJ whole genome shotgun (WGS) entry which is preliminary data.</text>
</comment>
<evidence type="ECO:0000313" key="6">
    <source>
        <dbReference type="Proteomes" id="UP000433788"/>
    </source>
</evidence>
<keyword evidence="4" id="KW-0472">Membrane</keyword>